<organism evidence="2 3">
    <name type="scientific">Herbinix luporum</name>
    <dbReference type="NCBI Taxonomy" id="1679721"/>
    <lineage>
        <taxon>Bacteria</taxon>
        <taxon>Bacillati</taxon>
        <taxon>Bacillota</taxon>
        <taxon>Clostridia</taxon>
        <taxon>Lachnospirales</taxon>
        <taxon>Lachnospiraceae</taxon>
        <taxon>Herbinix</taxon>
    </lineage>
</organism>
<reference evidence="3" key="1">
    <citation type="submission" date="2015-09" db="EMBL/GenBank/DDBJ databases">
        <authorList>
            <person name="Wibberg D."/>
        </authorList>
    </citation>
    <scope>NUCLEOTIDE SEQUENCE [LARGE SCALE GENOMIC DNA]</scope>
    <source>
        <strain evidence="3">SD1D</strain>
    </source>
</reference>
<sequence>MAATKPKENEARNQKIPPELQADKHEVKKRLEREKKALKKKQLEEDFGRQKRQIKGKKNTKTNWTRQYEYGLLDEDDYSDY</sequence>
<feature type="compositionally biased region" description="Basic residues" evidence="1">
    <location>
        <begin position="50"/>
        <end position="60"/>
    </location>
</feature>
<dbReference type="KEGG" id="hsd:SD1D_2221"/>
<dbReference type="EMBL" id="LN879430">
    <property type="protein sequence ID" value="CUH93736.1"/>
    <property type="molecule type" value="Genomic_DNA"/>
</dbReference>
<feature type="compositionally biased region" description="Basic and acidic residues" evidence="1">
    <location>
        <begin position="39"/>
        <end position="49"/>
    </location>
</feature>
<evidence type="ECO:0000256" key="1">
    <source>
        <dbReference type="SAM" id="MobiDB-lite"/>
    </source>
</evidence>
<dbReference type="Proteomes" id="UP000196053">
    <property type="component" value="Chromosome I"/>
</dbReference>
<name>A0A0K8J7W3_9FIRM</name>
<keyword evidence="3" id="KW-1185">Reference proteome</keyword>
<gene>
    <name evidence="2" type="ORF">SD1D_2221</name>
</gene>
<feature type="region of interest" description="Disordered" evidence="1">
    <location>
        <begin position="1"/>
        <end position="27"/>
    </location>
</feature>
<accession>A0A0K8J7W3</accession>
<proteinExistence type="predicted"/>
<evidence type="ECO:0000313" key="2">
    <source>
        <dbReference type="EMBL" id="CUH93736.1"/>
    </source>
</evidence>
<feature type="region of interest" description="Disordered" evidence="1">
    <location>
        <begin position="39"/>
        <end position="63"/>
    </location>
</feature>
<dbReference type="RefSeq" id="WP_058258964.1">
    <property type="nucleotide sequence ID" value="NZ_DUPS01000042.1"/>
</dbReference>
<dbReference type="AlphaFoldDB" id="A0A0K8J7W3"/>
<protein>
    <submittedName>
        <fullName evidence="2">Uncharacterized protein</fullName>
    </submittedName>
</protein>
<feature type="compositionally biased region" description="Basic and acidic residues" evidence="1">
    <location>
        <begin position="1"/>
        <end position="13"/>
    </location>
</feature>
<evidence type="ECO:0000313" key="3">
    <source>
        <dbReference type="Proteomes" id="UP000196053"/>
    </source>
</evidence>